<dbReference type="SUPFAM" id="SSF52058">
    <property type="entry name" value="L domain-like"/>
    <property type="match status" value="1"/>
</dbReference>
<dbReference type="AlphaFoldDB" id="A0AA41RV38"/>
<evidence type="ECO:0000256" key="6">
    <source>
        <dbReference type="ARBA" id="ARBA00037847"/>
    </source>
</evidence>
<dbReference type="GO" id="GO:0016020">
    <property type="term" value="C:membrane"/>
    <property type="evidence" value="ECO:0007669"/>
    <property type="project" value="UniProtKB-SubCell"/>
</dbReference>
<accession>A0AA41RV38</accession>
<keyword evidence="3" id="KW-0732">Signal</keyword>
<sequence length="72" mass="7635">NLKDLCLGGTVAPEVGSLIHIKSIVLRNNSFTGIIPEEIEELKELEVLDLGYNNFGGPVPSDLGSNLSLGTL</sequence>
<keyword evidence="5" id="KW-0472">Membrane</keyword>
<comment type="caution">
    <text evidence="7">The sequence shown here is derived from an EMBL/GenBank/DDBJ whole genome shotgun (WGS) entry which is preliminary data.</text>
</comment>
<feature type="non-terminal residue" evidence="7">
    <location>
        <position position="72"/>
    </location>
</feature>
<comment type="subcellular location">
    <subcellularLocation>
        <location evidence="6">Endomembrane system</location>
        <topology evidence="6">Single-pass membrane protein</topology>
    </subcellularLocation>
    <subcellularLocation>
        <location evidence="1">Membrane</location>
        <topology evidence="1">Single-pass type I membrane protein</topology>
    </subcellularLocation>
</comment>
<evidence type="ECO:0000256" key="2">
    <source>
        <dbReference type="ARBA" id="ARBA00022692"/>
    </source>
</evidence>
<dbReference type="GO" id="GO:0012505">
    <property type="term" value="C:endomembrane system"/>
    <property type="evidence" value="ECO:0007669"/>
    <property type="project" value="UniProtKB-SubCell"/>
</dbReference>
<dbReference type="InterPro" id="IPR001611">
    <property type="entry name" value="Leu-rich_rpt"/>
</dbReference>
<reference evidence="7" key="1">
    <citation type="submission" date="2022-03" db="EMBL/GenBank/DDBJ databases">
        <title>A functionally conserved STORR gene fusion in Papaver species that diverged 16.8 million years ago.</title>
        <authorList>
            <person name="Catania T."/>
        </authorList>
    </citation>
    <scope>NUCLEOTIDE SEQUENCE</scope>
    <source>
        <strain evidence="7">S-191538</strain>
    </source>
</reference>
<evidence type="ECO:0000256" key="3">
    <source>
        <dbReference type="ARBA" id="ARBA00022729"/>
    </source>
</evidence>
<dbReference type="Pfam" id="PF00560">
    <property type="entry name" value="LRR_1"/>
    <property type="match status" value="2"/>
</dbReference>
<evidence type="ECO:0000256" key="4">
    <source>
        <dbReference type="ARBA" id="ARBA00022989"/>
    </source>
</evidence>
<dbReference type="Gene3D" id="3.80.10.10">
    <property type="entry name" value="Ribonuclease Inhibitor"/>
    <property type="match status" value="1"/>
</dbReference>
<dbReference type="PANTHER" id="PTHR46084:SF14">
    <property type="entry name" value="PROTEIN KINASE DOMAIN-CONTAINING PROTEIN"/>
    <property type="match status" value="1"/>
</dbReference>
<keyword evidence="8" id="KW-1185">Reference proteome</keyword>
<protein>
    <submittedName>
        <fullName evidence="7">Uncharacterized protein</fullName>
    </submittedName>
</protein>
<organism evidence="7 8">
    <name type="scientific">Papaver nudicaule</name>
    <name type="common">Iceland poppy</name>
    <dbReference type="NCBI Taxonomy" id="74823"/>
    <lineage>
        <taxon>Eukaryota</taxon>
        <taxon>Viridiplantae</taxon>
        <taxon>Streptophyta</taxon>
        <taxon>Embryophyta</taxon>
        <taxon>Tracheophyta</taxon>
        <taxon>Spermatophyta</taxon>
        <taxon>Magnoliopsida</taxon>
        <taxon>Ranunculales</taxon>
        <taxon>Papaveraceae</taxon>
        <taxon>Papaveroideae</taxon>
        <taxon>Papaver</taxon>
    </lineage>
</organism>
<proteinExistence type="predicted"/>
<name>A0AA41RV38_PAPNU</name>
<feature type="non-terminal residue" evidence="7">
    <location>
        <position position="1"/>
    </location>
</feature>
<dbReference type="Proteomes" id="UP001177140">
    <property type="component" value="Unassembled WGS sequence"/>
</dbReference>
<dbReference type="PANTHER" id="PTHR46084">
    <property type="entry name" value="PROTEIN MALE DISCOVERER 2"/>
    <property type="match status" value="1"/>
</dbReference>
<dbReference type="InterPro" id="IPR032675">
    <property type="entry name" value="LRR_dom_sf"/>
</dbReference>
<evidence type="ECO:0000256" key="5">
    <source>
        <dbReference type="ARBA" id="ARBA00023136"/>
    </source>
</evidence>
<keyword evidence="4" id="KW-1133">Transmembrane helix</keyword>
<evidence type="ECO:0000256" key="1">
    <source>
        <dbReference type="ARBA" id="ARBA00004479"/>
    </source>
</evidence>
<evidence type="ECO:0000313" key="7">
    <source>
        <dbReference type="EMBL" id="MCL7027172.1"/>
    </source>
</evidence>
<gene>
    <name evidence="7" type="ORF">MKW94_029143</name>
</gene>
<keyword evidence="2" id="KW-0812">Transmembrane</keyword>
<dbReference type="EMBL" id="JAJJMA010065242">
    <property type="protein sequence ID" value="MCL7027172.1"/>
    <property type="molecule type" value="Genomic_DNA"/>
</dbReference>
<evidence type="ECO:0000313" key="8">
    <source>
        <dbReference type="Proteomes" id="UP001177140"/>
    </source>
</evidence>